<dbReference type="CDD" id="cd03224">
    <property type="entry name" value="ABC_TM1139_LivF_branched"/>
    <property type="match status" value="1"/>
</dbReference>
<name>A0A4R2GS58_9HYPH</name>
<dbReference type="GO" id="GO:0015807">
    <property type="term" value="P:L-amino acid transport"/>
    <property type="evidence" value="ECO:0007669"/>
    <property type="project" value="TreeGrafter"/>
</dbReference>
<evidence type="ECO:0000259" key="6">
    <source>
        <dbReference type="PROSITE" id="PS50893"/>
    </source>
</evidence>
<dbReference type="InterPro" id="IPR017871">
    <property type="entry name" value="ABC_transporter-like_CS"/>
</dbReference>
<keyword evidence="3" id="KW-0547">Nucleotide-binding</keyword>
<evidence type="ECO:0000256" key="4">
    <source>
        <dbReference type="ARBA" id="ARBA00022840"/>
    </source>
</evidence>
<dbReference type="Pfam" id="PF00005">
    <property type="entry name" value="ABC_tran"/>
    <property type="match status" value="1"/>
</dbReference>
<evidence type="ECO:0000256" key="5">
    <source>
        <dbReference type="ARBA" id="ARBA00022970"/>
    </source>
</evidence>
<keyword evidence="8" id="KW-1185">Reference proteome</keyword>
<dbReference type="PROSITE" id="PS00211">
    <property type="entry name" value="ABC_TRANSPORTER_1"/>
    <property type="match status" value="1"/>
</dbReference>
<dbReference type="EMBL" id="SLWL01000010">
    <property type="protein sequence ID" value="TCO12109.1"/>
    <property type="molecule type" value="Genomic_DNA"/>
</dbReference>
<dbReference type="PROSITE" id="PS50893">
    <property type="entry name" value="ABC_TRANSPORTER_2"/>
    <property type="match status" value="1"/>
</dbReference>
<protein>
    <submittedName>
        <fullName evidence="7">Branched-chain amino acid transport system ATP-binding protein</fullName>
    </submittedName>
</protein>
<comment type="caution">
    <text evidence="7">The sequence shown here is derived from an EMBL/GenBank/DDBJ whole genome shotgun (WGS) entry which is preliminary data.</text>
</comment>
<organism evidence="7 8">
    <name type="scientific">Camelimonas lactis</name>
    <dbReference type="NCBI Taxonomy" id="659006"/>
    <lineage>
        <taxon>Bacteria</taxon>
        <taxon>Pseudomonadati</taxon>
        <taxon>Pseudomonadota</taxon>
        <taxon>Alphaproteobacteria</taxon>
        <taxon>Hyphomicrobiales</taxon>
        <taxon>Chelatococcaceae</taxon>
        <taxon>Camelimonas</taxon>
    </lineage>
</organism>
<keyword evidence="2" id="KW-0813">Transport</keyword>
<dbReference type="AlphaFoldDB" id="A0A4R2GS58"/>
<evidence type="ECO:0000256" key="3">
    <source>
        <dbReference type="ARBA" id="ARBA00022741"/>
    </source>
</evidence>
<comment type="similarity">
    <text evidence="1">Belongs to the ABC transporter superfamily.</text>
</comment>
<dbReference type="Gene3D" id="3.40.50.300">
    <property type="entry name" value="P-loop containing nucleotide triphosphate hydrolases"/>
    <property type="match status" value="1"/>
</dbReference>
<dbReference type="InterPro" id="IPR027417">
    <property type="entry name" value="P-loop_NTPase"/>
</dbReference>
<feature type="domain" description="ABC transporter" evidence="6">
    <location>
        <begin position="15"/>
        <end position="248"/>
    </location>
</feature>
<keyword evidence="4 7" id="KW-0067">ATP-binding</keyword>
<dbReference type="InterPro" id="IPR003439">
    <property type="entry name" value="ABC_transporter-like_ATP-bd"/>
</dbReference>
<dbReference type="InterPro" id="IPR052156">
    <property type="entry name" value="BCAA_Transport_ATP-bd_LivF"/>
</dbReference>
<dbReference type="GO" id="GO:0016887">
    <property type="term" value="F:ATP hydrolysis activity"/>
    <property type="evidence" value="ECO:0007669"/>
    <property type="project" value="InterPro"/>
</dbReference>
<dbReference type="Proteomes" id="UP000294881">
    <property type="component" value="Unassembled WGS sequence"/>
</dbReference>
<dbReference type="GO" id="GO:0005524">
    <property type="term" value="F:ATP binding"/>
    <property type="evidence" value="ECO:0007669"/>
    <property type="project" value="UniProtKB-KW"/>
</dbReference>
<dbReference type="SUPFAM" id="SSF52540">
    <property type="entry name" value="P-loop containing nucleoside triphosphate hydrolases"/>
    <property type="match status" value="1"/>
</dbReference>
<reference evidence="7 8" key="1">
    <citation type="submission" date="2019-03" db="EMBL/GenBank/DDBJ databases">
        <title>Genomic Encyclopedia of Type Strains, Phase IV (KMG-IV): sequencing the most valuable type-strain genomes for metagenomic binning, comparative biology and taxonomic classification.</title>
        <authorList>
            <person name="Goeker M."/>
        </authorList>
    </citation>
    <scope>NUCLEOTIDE SEQUENCE [LARGE SCALE GENOMIC DNA]</scope>
    <source>
        <strain evidence="7 8">DSM 22958</strain>
    </source>
</reference>
<evidence type="ECO:0000256" key="2">
    <source>
        <dbReference type="ARBA" id="ARBA00022448"/>
    </source>
</evidence>
<proteinExistence type="inferred from homology"/>
<sequence>MTMASNAGQAGDLLLSVEDVDVGYGHVGVLEGVTLSVRRGSIAALVGRNGAGKSTLLRAISGLLTPSRGQIVFNGRAISRDKPHAIVGAGLLHVAEGRRLFRSQSVDDNLELGVYGLKMDAAGYQRRLARVFELFPVLEEKRRLPAGALSGGQQQMLAIGQAMMREPVLLMLDEPSLGLSPLLVDQVFAAIMALQQAGTTILLVEQLVERALEIASEAWVLQNGRMIASGPAAQIAASEELRAAYMAAH</sequence>
<evidence type="ECO:0000256" key="1">
    <source>
        <dbReference type="ARBA" id="ARBA00005417"/>
    </source>
</evidence>
<dbReference type="PANTHER" id="PTHR43820">
    <property type="entry name" value="HIGH-AFFINITY BRANCHED-CHAIN AMINO ACID TRANSPORT ATP-BINDING PROTEIN LIVF"/>
    <property type="match status" value="1"/>
</dbReference>
<dbReference type="InterPro" id="IPR003593">
    <property type="entry name" value="AAA+_ATPase"/>
</dbReference>
<gene>
    <name evidence="7" type="ORF">EV666_110149</name>
</gene>
<accession>A0A4R2GS58</accession>
<dbReference type="GO" id="GO:0015658">
    <property type="term" value="F:branched-chain amino acid transmembrane transporter activity"/>
    <property type="evidence" value="ECO:0007669"/>
    <property type="project" value="TreeGrafter"/>
</dbReference>
<dbReference type="SMART" id="SM00382">
    <property type="entry name" value="AAA"/>
    <property type="match status" value="1"/>
</dbReference>
<evidence type="ECO:0000313" key="7">
    <source>
        <dbReference type="EMBL" id="TCO12109.1"/>
    </source>
</evidence>
<keyword evidence="5" id="KW-0029">Amino-acid transport</keyword>
<dbReference type="PANTHER" id="PTHR43820:SF4">
    <property type="entry name" value="HIGH-AFFINITY BRANCHED-CHAIN AMINO ACID TRANSPORT ATP-BINDING PROTEIN LIVF"/>
    <property type="match status" value="1"/>
</dbReference>
<evidence type="ECO:0000313" key="8">
    <source>
        <dbReference type="Proteomes" id="UP000294881"/>
    </source>
</evidence>